<dbReference type="InterPro" id="IPR039420">
    <property type="entry name" value="WalR-like"/>
</dbReference>
<feature type="domain" description="HTH luxR-type" evidence="6">
    <location>
        <begin position="131"/>
        <end position="196"/>
    </location>
</feature>
<dbReference type="Gene3D" id="3.40.50.2300">
    <property type="match status" value="1"/>
</dbReference>
<dbReference type="PROSITE" id="PS00622">
    <property type="entry name" value="HTH_LUXR_1"/>
    <property type="match status" value="1"/>
</dbReference>
<proteinExistence type="predicted"/>
<keyword evidence="3" id="KW-0238">DNA-binding</keyword>
<dbReference type="SUPFAM" id="SSF52172">
    <property type="entry name" value="CheY-like"/>
    <property type="match status" value="1"/>
</dbReference>
<dbReference type="PRINTS" id="PR00038">
    <property type="entry name" value="HTHLUXR"/>
</dbReference>
<sequence>MLLSAADDLEVVATAADGTRAVEVVLAERPDVALVDLRMPGLDGSEVTAAVRRDAPEVRVLILTTFADDDAVLPALRAGAAGYLTKDTTGEALLSAIRTVAAGGSVLDSAVQRRLVDLAGAPAVAPGPTPEPDLPEGLTAREVDTLRLVAQGLSNQQVASKLFVSEATVKTHVNHLISKLGVEGRPALVAWAWRNGVASG</sequence>
<feature type="modified residue" description="4-aspartylphosphate" evidence="5">
    <location>
        <position position="36"/>
    </location>
</feature>
<dbReference type="CDD" id="cd17535">
    <property type="entry name" value="REC_NarL-like"/>
    <property type="match status" value="1"/>
</dbReference>
<dbReference type="PANTHER" id="PTHR43214:SF24">
    <property type="entry name" value="TRANSCRIPTIONAL REGULATORY PROTEIN NARL-RELATED"/>
    <property type="match status" value="1"/>
</dbReference>
<reference evidence="8 9" key="1">
    <citation type="submission" date="2021-11" db="EMBL/GenBank/DDBJ databases">
        <title>Draft genome sequence of Actinomycetospora sp. SF1 isolated from the rhizosphere soil.</title>
        <authorList>
            <person name="Duangmal K."/>
            <person name="Chantavorakit T."/>
        </authorList>
    </citation>
    <scope>NUCLEOTIDE SEQUENCE [LARGE SCALE GENOMIC DNA]</scope>
    <source>
        <strain evidence="8 9">TBRC 5722</strain>
    </source>
</reference>
<evidence type="ECO:0000259" key="7">
    <source>
        <dbReference type="PROSITE" id="PS50110"/>
    </source>
</evidence>
<evidence type="ECO:0000259" key="6">
    <source>
        <dbReference type="PROSITE" id="PS50043"/>
    </source>
</evidence>
<dbReference type="EMBL" id="JAJNDB010000003">
    <property type="protein sequence ID" value="MCD2194839.1"/>
    <property type="molecule type" value="Genomic_DNA"/>
</dbReference>
<accession>A0ABS8P9Q9</accession>
<keyword evidence="4" id="KW-0804">Transcription</keyword>
<dbReference type="SMART" id="SM00421">
    <property type="entry name" value="HTH_LUXR"/>
    <property type="match status" value="1"/>
</dbReference>
<evidence type="ECO:0000256" key="3">
    <source>
        <dbReference type="ARBA" id="ARBA00023125"/>
    </source>
</evidence>
<dbReference type="Proteomes" id="UP001199469">
    <property type="component" value="Unassembled WGS sequence"/>
</dbReference>
<dbReference type="PROSITE" id="PS50110">
    <property type="entry name" value="RESPONSE_REGULATORY"/>
    <property type="match status" value="1"/>
</dbReference>
<evidence type="ECO:0000256" key="5">
    <source>
        <dbReference type="PROSITE-ProRule" id="PRU00169"/>
    </source>
</evidence>
<name>A0ABS8P9Q9_9PSEU</name>
<keyword evidence="2" id="KW-0805">Transcription regulation</keyword>
<keyword evidence="9" id="KW-1185">Reference proteome</keyword>
<dbReference type="CDD" id="cd06170">
    <property type="entry name" value="LuxR_C_like"/>
    <property type="match status" value="1"/>
</dbReference>
<dbReference type="PANTHER" id="PTHR43214">
    <property type="entry name" value="TWO-COMPONENT RESPONSE REGULATOR"/>
    <property type="match status" value="1"/>
</dbReference>
<dbReference type="SMART" id="SM00448">
    <property type="entry name" value="REC"/>
    <property type="match status" value="1"/>
</dbReference>
<keyword evidence="1 5" id="KW-0597">Phosphoprotein</keyword>
<gene>
    <name evidence="8" type="ORF">LQ327_15820</name>
</gene>
<dbReference type="InterPro" id="IPR000792">
    <property type="entry name" value="Tscrpt_reg_LuxR_C"/>
</dbReference>
<evidence type="ECO:0000313" key="8">
    <source>
        <dbReference type="EMBL" id="MCD2194839.1"/>
    </source>
</evidence>
<dbReference type="InterPro" id="IPR011006">
    <property type="entry name" value="CheY-like_superfamily"/>
</dbReference>
<organism evidence="8 9">
    <name type="scientific">Actinomycetospora endophytica</name>
    <dbReference type="NCBI Taxonomy" id="2291215"/>
    <lineage>
        <taxon>Bacteria</taxon>
        <taxon>Bacillati</taxon>
        <taxon>Actinomycetota</taxon>
        <taxon>Actinomycetes</taxon>
        <taxon>Pseudonocardiales</taxon>
        <taxon>Pseudonocardiaceae</taxon>
        <taxon>Actinomycetospora</taxon>
    </lineage>
</organism>
<dbReference type="Pfam" id="PF00196">
    <property type="entry name" value="GerE"/>
    <property type="match status" value="1"/>
</dbReference>
<evidence type="ECO:0000256" key="4">
    <source>
        <dbReference type="ARBA" id="ARBA00023163"/>
    </source>
</evidence>
<protein>
    <submittedName>
        <fullName evidence="8">Response regulator transcription factor</fullName>
    </submittedName>
</protein>
<dbReference type="InterPro" id="IPR001789">
    <property type="entry name" value="Sig_transdc_resp-reg_receiver"/>
</dbReference>
<evidence type="ECO:0000256" key="2">
    <source>
        <dbReference type="ARBA" id="ARBA00023015"/>
    </source>
</evidence>
<evidence type="ECO:0000313" key="9">
    <source>
        <dbReference type="Proteomes" id="UP001199469"/>
    </source>
</evidence>
<dbReference type="Pfam" id="PF00072">
    <property type="entry name" value="Response_reg"/>
    <property type="match status" value="1"/>
</dbReference>
<feature type="domain" description="Response regulatory" evidence="7">
    <location>
        <begin position="1"/>
        <end position="101"/>
    </location>
</feature>
<evidence type="ECO:0000256" key="1">
    <source>
        <dbReference type="ARBA" id="ARBA00022553"/>
    </source>
</evidence>
<dbReference type="InterPro" id="IPR058245">
    <property type="entry name" value="NreC/VraR/RcsB-like_REC"/>
</dbReference>
<dbReference type="PROSITE" id="PS50043">
    <property type="entry name" value="HTH_LUXR_2"/>
    <property type="match status" value="1"/>
</dbReference>
<comment type="caution">
    <text evidence="8">The sequence shown here is derived from an EMBL/GenBank/DDBJ whole genome shotgun (WGS) entry which is preliminary data.</text>
</comment>